<feature type="compositionally biased region" description="Polar residues" evidence="1">
    <location>
        <begin position="662"/>
        <end position="672"/>
    </location>
</feature>
<gene>
    <name evidence="2" type="ORF">CYMTET_18358</name>
</gene>
<feature type="region of interest" description="Disordered" evidence="1">
    <location>
        <begin position="662"/>
        <end position="687"/>
    </location>
</feature>
<comment type="caution">
    <text evidence="2">The sequence shown here is derived from an EMBL/GenBank/DDBJ whole genome shotgun (WGS) entry which is preliminary data.</text>
</comment>
<proteinExistence type="predicted"/>
<evidence type="ECO:0000313" key="3">
    <source>
        <dbReference type="Proteomes" id="UP001190700"/>
    </source>
</evidence>
<keyword evidence="3" id="KW-1185">Reference proteome</keyword>
<accession>A0AAE0L6C0</accession>
<feature type="compositionally biased region" description="Basic and acidic residues" evidence="1">
    <location>
        <begin position="392"/>
        <end position="404"/>
    </location>
</feature>
<dbReference type="EMBL" id="LGRX02008498">
    <property type="protein sequence ID" value="KAK3273394.1"/>
    <property type="molecule type" value="Genomic_DNA"/>
</dbReference>
<sequence>MDLVMDLEVVDVHGTTNRANPEAGVSGLAALQILVDGVGHPLLGDSEGEGGDGVVELRFAVCNVADGVETSGVVVVHGVLEQRGEDVVLAVRNAEANSSWDVDLIKRTSRDALGTKDASFRGDESDRNVLWTSLVTSLQSAFELKDPANDTLFDLADATKEVNNVYNAILFTTLTSLTKPRSPARRWVDASGRASPRDGKRALLEVMKRLLPRVLRPLGNYEELCAIYFDSKLDPDPLIQDFDACLTAIRNSPSGPLDDMMAKKQLLASLDPIMYDKVTTPLRLDVDSAKVDLEDMYAHILEIWESENGVGRAKQPKPSPPTSPAMLYSGGVDVKNLIMEFEKQLEAATSTLVTLKDSIAKDDEPLSGFADSHRHRQQPDGKRGVSFPPSSWRDERNRRDDGKFHGRNNRVGGYGARKSFRFAASPLKTDGNWRQDHYKKNPAHNISFHVASSAFVPECARCPPGHFHDTANCPTDDMACAECNLVTADENDEIVSAFQTAFDAQDDATFARLCGQHDQPVVRHDEEPFTFADDINIGLRAQYAGLKPSPPSLLATRVHEARTALRELKQVAGGAESAPQHFPMVHFGSAAPAVIDENIVEPEPQVTIESDENALIFPKQFVDNEPPFEQSFMDGMSVKLGFFEPEPQVSLQSFNPLPPYISSTHDSTSVADSESDDEELHADAPPPAPRYFNHRSCAMDFFPDSTFLDSGPADPDDNFDLDSSSLDFDTFDFFNLDFEIDNNNFYSQLC</sequence>
<feature type="region of interest" description="Disordered" evidence="1">
    <location>
        <begin position="364"/>
        <end position="410"/>
    </location>
</feature>
<protein>
    <submittedName>
        <fullName evidence="2">Uncharacterized protein</fullName>
    </submittedName>
</protein>
<dbReference type="Proteomes" id="UP001190700">
    <property type="component" value="Unassembled WGS sequence"/>
</dbReference>
<organism evidence="2 3">
    <name type="scientific">Cymbomonas tetramitiformis</name>
    <dbReference type="NCBI Taxonomy" id="36881"/>
    <lineage>
        <taxon>Eukaryota</taxon>
        <taxon>Viridiplantae</taxon>
        <taxon>Chlorophyta</taxon>
        <taxon>Pyramimonadophyceae</taxon>
        <taxon>Pyramimonadales</taxon>
        <taxon>Pyramimonadaceae</taxon>
        <taxon>Cymbomonas</taxon>
    </lineage>
</organism>
<name>A0AAE0L6C0_9CHLO</name>
<evidence type="ECO:0000256" key="1">
    <source>
        <dbReference type="SAM" id="MobiDB-lite"/>
    </source>
</evidence>
<reference evidence="2 3" key="1">
    <citation type="journal article" date="2015" name="Genome Biol. Evol.">
        <title>Comparative Genomics of a Bacterivorous Green Alga Reveals Evolutionary Causalities and Consequences of Phago-Mixotrophic Mode of Nutrition.</title>
        <authorList>
            <person name="Burns J.A."/>
            <person name="Paasch A."/>
            <person name="Narechania A."/>
            <person name="Kim E."/>
        </authorList>
    </citation>
    <scope>NUCLEOTIDE SEQUENCE [LARGE SCALE GENOMIC DNA]</scope>
    <source>
        <strain evidence="2 3">PLY_AMNH</strain>
    </source>
</reference>
<evidence type="ECO:0000313" key="2">
    <source>
        <dbReference type="EMBL" id="KAK3273394.1"/>
    </source>
</evidence>
<dbReference type="AlphaFoldDB" id="A0AAE0L6C0"/>